<keyword evidence="5" id="KW-0418">Kinase</keyword>
<organism evidence="9 10">
    <name type="scientific">Paramagnetospirillum kuznetsovii</name>
    <dbReference type="NCBI Taxonomy" id="2053833"/>
    <lineage>
        <taxon>Bacteria</taxon>
        <taxon>Pseudomonadati</taxon>
        <taxon>Pseudomonadota</taxon>
        <taxon>Alphaproteobacteria</taxon>
        <taxon>Rhodospirillales</taxon>
        <taxon>Magnetospirillaceae</taxon>
        <taxon>Paramagnetospirillum</taxon>
    </lineage>
</organism>
<sequence>MAMAAICLVVTGASVGPMAITLREAAHSSLRHIVELKVMAIEEFLSRGATLAQQVTSRTVIRDKLADYHDGKVDLAAVADFTRDKLVDSLNLSAELVGIVRLNAKGELVVAVGKPFDWAGTSMPGLSATQPTMSPPTLIDGQPYIVMAAPINSRIGQRLGVDLVLIDARRLLGILRDGHSLGETGDIAIVTSETRPRLLIPFGHEPARDGGVLAPEGPIARIVAATITGHSPLVEAKGDPILVAAAIPGTDWVMVMRMGAAEATASVDRLVIAVIATAAVLALFGVIGLMAVLRPLTGSIIIHTNDMRRQIEDLERARAELQEKTHQLALSNADLQEYAYVASHDLQEPLRMISSYAQLLERRYKGKLDEEATEFIGYMVDGVKRMQAIILHLLDYSRVGGKGQSYSAFDSGDAVASALANLAGAIKASGGEVTTGSLPVVWADRMQFTRLMQNLIGNAIKYHLPEQAPHVAITAEREDRYWRFCVSDNGIGIDPQYFERIFKLFQRLHPRGEFEGTGIGLAICRKIVEIHGGSMWVDSEPGHGAKFFFTLPDVTVSMAEGQALAQTESV</sequence>
<dbReference type="PRINTS" id="PR00344">
    <property type="entry name" value="BCTRLSENSOR"/>
</dbReference>
<dbReference type="SUPFAM" id="SSF55874">
    <property type="entry name" value="ATPase domain of HSP90 chaperone/DNA topoisomerase II/histidine kinase"/>
    <property type="match status" value="1"/>
</dbReference>
<reference evidence="9 10" key="1">
    <citation type="submission" date="2017-11" db="EMBL/GenBank/DDBJ databases">
        <title>Draft genome sequence of magnetotactic bacterium Magnetospirillum kuznetsovii LBB-42.</title>
        <authorList>
            <person name="Grouzdev D.S."/>
            <person name="Rysina M.S."/>
            <person name="Baslerov R.V."/>
            <person name="Koziaeva V."/>
        </authorList>
    </citation>
    <scope>NUCLEOTIDE SEQUENCE [LARGE SCALE GENOMIC DNA]</scope>
    <source>
        <strain evidence="9 10">LBB-42</strain>
    </source>
</reference>
<evidence type="ECO:0000256" key="5">
    <source>
        <dbReference type="ARBA" id="ARBA00022777"/>
    </source>
</evidence>
<feature type="transmembrane region" description="Helical" evidence="7">
    <location>
        <begin position="270"/>
        <end position="293"/>
    </location>
</feature>
<evidence type="ECO:0000256" key="4">
    <source>
        <dbReference type="ARBA" id="ARBA00022679"/>
    </source>
</evidence>
<dbReference type="InterPro" id="IPR052162">
    <property type="entry name" value="Sensor_kinase/Photoreceptor"/>
</dbReference>
<feature type="domain" description="Histidine kinase" evidence="8">
    <location>
        <begin position="341"/>
        <end position="555"/>
    </location>
</feature>
<name>A0A364NTM7_9PROT</name>
<comment type="catalytic activity">
    <reaction evidence="1">
        <text>ATP + protein L-histidine = ADP + protein N-phospho-L-histidine.</text>
        <dbReference type="EC" id="2.7.13.3"/>
    </reaction>
</comment>
<dbReference type="PANTHER" id="PTHR43304">
    <property type="entry name" value="PHYTOCHROME-LIKE PROTEIN CPH1"/>
    <property type="match status" value="1"/>
</dbReference>
<keyword evidence="4" id="KW-0808">Transferase</keyword>
<keyword evidence="6" id="KW-0175">Coiled coil</keyword>
<dbReference type="Proteomes" id="UP000251075">
    <property type="component" value="Unassembled WGS sequence"/>
</dbReference>
<dbReference type="PROSITE" id="PS50109">
    <property type="entry name" value="HIS_KIN"/>
    <property type="match status" value="1"/>
</dbReference>
<dbReference type="InterPro" id="IPR003661">
    <property type="entry name" value="HisK_dim/P_dom"/>
</dbReference>
<dbReference type="SMART" id="SM00387">
    <property type="entry name" value="HATPase_c"/>
    <property type="match status" value="1"/>
</dbReference>
<evidence type="ECO:0000256" key="2">
    <source>
        <dbReference type="ARBA" id="ARBA00012438"/>
    </source>
</evidence>
<dbReference type="InterPro" id="IPR005467">
    <property type="entry name" value="His_kinase_dom"/>
</dbReference>
<evidence type="ECO:0000256" key="7">
    <source>
        <dbReference type="SAM" id="Phobius"/>
    </source>
</evidence>
<dbReference type="InterPro" id="IPR036097">
    <property type="entry name" value="HisK_dim/P_sf"/>
</dbReference>
<accession>A0A364NTM7</accession>
<keyword evidence="7" id="KW-1133">Transmembrane helix</keyword>
<keyword evidence="10" id="KW-1185">Reference proteome</keyword>
<gene>
    <name evidence="9" type="ORF">CU669_18505</name>
</gene>
<dbReference type="SMART" id="SM00388">
    <property type="entry name" value="HisKA"/>
    <property type="match status" value="1"/>
</dbReference>
<evidence type="ECO:0000256" key="1">
    <source>
        <dbReference type="ARBA" id="ARBA00000085"/>
    </source>
</evidence>
<dbReference type="Pfam" id="PF02518">
    <property type="entry name" value="HATPase_c"/>
    <property type="match status" value="1"/>
</dbReference>
<keyword evidence="3" id="KW-0597">Phosphoprotein</keyword>
<comment type="caution">
    <text evidence="9">The sequence shown here is derived from an EMBL/GenBank/DDBJ whole genome shotgun (WGS) entry which is preliminary data.</text>
</comment>
<evidence type="ECO:0000313" key="9">
    <source>
        <dbReference type="EMBL" id="RAU20443.1"/>
    </source>
</evidence>
<evidence type="ECO:0000256" key="3">
    <source>
        <dbReference type="ARBA" id="ARBA00022553"/>
    </source>
</evidence>
<dbReference type="EMBL" id="PGTO01000023">
    <property type="protein sequence ID" value="RAU20443.1"/>
    <property type="molecule type" value="Genomic_DNA"/>
</dbReference>
<keyword evidence="7" id="KW-0812">Transmembrane</keyword>
<dbReference type="AlphaFoldDB" id="A0A364NTM7"/>
<dbReference type="PANTHER" id="PTHR43304:SF1">
    <property type="entry name" value="PAC DOMAIN-CONTAINING PROTEIN"/>
    <property type="match status" value="1"/>
</dbReference>
<protein>
    <recommendedName>
        <fullName evidence="2">histidine kinase</fullName>
        <ecNumber evidence="2">2.7.13.3</ecNumber>
    </recommendedName>
</protein>
<evidence type="ECO:0000256" key="6">
    <source>
        <dbReference type="SAM" id="Coils"/>
    </source>
</evidence>
<dbReference type="Pfam" id="PF00512">
    <property type="entry name" value="HisKA"/>
    <property type="match status" value="1"/>
</dbReference>
<dbReference type="EC" id="2.7.13.3" evidence="2"/>
<evidence type="ECO:0000313" key="10">
    <source>
        <dbReference type="Proteomes" id="UP000251075"/>
    </source>
</evidence>
<feature type="coiled-coil region" evidence="6">
    <location>
        <begin position="304"/>
        <end position="334"/>
    </location>
</feature>
<dbReference type="InterPro" id="IPR003594">
    <property type="entry name" value="HATPase_dom"/>
</dbReference>
<dbReference type="GO" id="GO:0000155">
    <property type="term" value="F:phosphorelay sensor kinase activity"/>
    <property type="evidence" value="ECO:0007669"/>
    <property type="project" value="InterPro"/>
</dbReference>
<dbReference type="SUPFAM" id="SSF47384">
    <property type="entry name" value="Homodimeric domain of signal transducing histidine kinase"/>
    <property type="match status" value="1"/>
</dbReference>
<dbReference type="InterPro" id="IPR036890">
    <property type="entry name" value="HATPase_C_sf"/>
</dbReference>
<dbReference type="Gene3D" id="3.30.565.10">
    <property type="entry name" value="Histidine kinase-like ATPase, C-terminal domain"/>
    <property type="match status" value="1"/>
</dbReference>
<dbReference type="InterPro" id="IPR004358">
    <property type="entry name" value="Sig_transdc_His_kin-like_C"/>
</dbReference>
<dbReference type="CDD" id="cd00082">
    <property type="entry name" value="HisKA"/>
    <property type="match status" value="1"/>
</dbReference>
<dbReference type="OrthoDB" id="7321616at2"/>
<proteinExistence type="predicted"/>
<keyword evidence="7" id="KW-0472">Membrane</keyword>
<dbReference type="Gene3D" id="1.10.287.130">
    <property type="match status" value="1"/>
</dbReference>
<evidence type="ECO:0000259" key="8">
    <source>
        <dbReference type="PROSITE" id="PS50109"/>
    </source>
</evidence>
<dbReference type="FunFam" id="3.30.565.10:FF:000006">
    <property type="entry name" value="Sensor histidine kinase WalK"/>
    <property type="match status" value="1"/>
</dbReference>